<sequence>MPEVLDDKSEHCIPFILDRLKAKHSAGQLSPLLVGVNGAQGSGKSTLVSILAEKLSQPPHSLPTKVLSIDDLYLTHDAQVELAAAHPANPLIQHRGQPSTHDLPLALALFSDLREGKKTSIPSYDKSAHSGRGDRVPEEEWAVVNQEGSLKPRIVIFEGWCVGFRPLSKRELRRKWQDAVKQQETGDYQGRLGLNRFEDVELINEALSEYNPLTDQLDAVIHLDAQNPQYVYDWRLQQEAHLREMKGSGMTEEQVINFVNGYYPAYELFTNTLRAGTFGEEKGRQLRLVIGKDRRVSEVVRL</sequence>
<evidence type="ECO:0000313" key="3">
    <source>
        <dbReference type="Proteomes" id="UP001590950"/>
    </source>
</evidence>
<evidence type="ECO:0000259" key="1">
    <source>
        <dbReference type="Pfam" id="PF00485"/>
    </source>
</evidence>
<dbReference type="SUPFAM" id="SSF52540">
    <property type="entry name" value="P-loop containing nucleoside triphosphate hydrolases"/>
    <property type="match status" value="1"/>
</dbReference>
<accession>A0ABR4AMM9</accession>
<organism evidence="2 3">
    <name type="scientific">Stereocaulon virgatum</name>
    <dbReference type="NCBI Taxonomy" id="373712"/>
    <lineage>
        <taxon>Eukaryota</taxon>
        <taxon>Fungi</taxon>
        <taxon>Dikarya</taxon>
        <taxon>Ascomycota</taxon>
        <taxon>Pezizomycotina</taxon>
        <taxon>Lecanoromycetes</taxon>
        <taxon>OSLEUM clade</taxon>
        <taxon>Lecanoromycetidae</taxon>
        <taxon>Lecanorales</taxon>
        <taxon>Lecanorineae</taxon>
        <taxon>Stereocaulaceae</taxon>
        <taxon>Stereocaulon</taxon>
    </lineage>
</organism>
<evidence type="ECO:0000313" key="2">
    <source>
        <dbReference type="EMBL" id="KAL2047002.1"/>
    </source>
</evidence>
<name>A0ABR4AMM9_9LECA</name>
<dbReference type="Pfam" id="PF00485">
    <property type="entry name" value="PRK"/>
    <property type="match status" value="1"/>
</dbReference>
<reference evidence="2 3" key="1">
    <citation type="submission" date="2024-09" db="EMBL/GenBank/DDBJ databases">
        <title>Rethinking Asexuality: The Enigmatic Case of Functional Sexual Genes in Lepraria (Stereocaulaceae).</title>
        <authorList>
            <person name="Doellman M."/>
            <person name="Sun Y."/>
            <person name="Barcenas-Pena A."/>
            <person name="Lumbsch H.T."/>
            <person name="Grewe F."/>
        </authorList>
    </citation>
    <scope>NUCLEOTIDE SEQUENCE [LARGE SCALE GENOMIC DNA]</scope>
    <source>
        <strain evidence="2 3">Mercado 3170</strain>
    </source>
</reference>
<gene>
    <name evidence="2" type="ORF">N7G274_001020</name>
</gene>
<dbReference type="Proteomes" id="UP001590950">
    <property type="component" value="Unassembled WGS sequence"/>
</dbReference>
<keyword evidence="3" id="KW-1185">Reference proteome</keyword>
<protein>
    <recommendedName>
        <fullName evidence="1">Phosphoribulokinase/uridine kinase domain-containing protein</fullName>
    </recommendedName>
</protein>
<dbReference type="InterPro" id="IPR027417">
    <property type="entry name" value="P-loop_NTPase"/>
</dbReference>
<comment type="caution">
    <text evidence="2">The sequence shown here is derived from an EMBL/GenBank/DDBJ whole genome shotgun (WGS) entry which is preliminary data.</text>
</comment>
<dbReference type="InterPro" id="IPR006083">
    <property type="entry name" value="PRK/URK"/>
</dbReference>
<dbReference type="EMBL" id="JBEFKJ010000003">
    <property type="protein sequence ID" value="KAL2047002.1"/>
    <property type="molecule type" value="Genomic_DNA"/>
</dbReference>
<proteinExistence type="predicted"/>
<dbReference type="Gene3D" id="3.40.50.300">
    <property type="entry name" value="P-loop containing nucleotide triphosphate hydrolases"/>
    <property type="match status" value="1"/>
</dbReference>
<feature type="domain" description="Phosphoribulokinase/uridine kinase" evidence="1">
    <location>
        <begin position="34"/>
        <end position="159"/>
    </location>
</feature>
<dbReference type="PANTHER" id="PTHR10285">
    <property type="entry name" value="URIDINE KINASE"/>
    <property type="match status" value="1"/>
</dbReference>